<dbReference type="InterPro" id="IPR046530">
    <property type="entry name" value="BIM1-like_dom"/>
</dbReference>
<evidence type="ECO:0000256" key="1">
    <source>
        <dbReference type="ARBA" id="ARBA00004609"/>
    </source>
</evidence>
<dbReference type="GO" id="GO:0005886">
    <property type="term" value="C:plasma membrane"/>
    <property type="evidence" value="ECO:0007669"/>
    <property type="project" value="UniProtKB-SubCell"/>
</dbReference>
<organism evidence="11 12">
    <name type="scientific">Calocera cornea HHB12733</name>
    <dbReference type="NCBI Taxonomy" id="1353952"/>
    <lineage>
        <taxon>Eukaryota</taxon>
        <taxon>Fungi</taxon>
        <taxon>Dikarya</taxon>
        <taxon>Basidiomycota</taxon>
        <taxon>Agaricomycotina</taxon>
        <taxon>Dacrymycetes</taxon>
        <taxon>Dacrymycetales</taxon>
        <taxon>Dacrymycetaceae</taxon>
        <taxon>Calocera</taxon>
    </lineage>
</organism>
<evidence type="ECO:0000256" key="5">
    <source>
        <dbReference type="ARBA" id="ARBA00023136"/>
    </source>
</evidence>
<dbReference type="Proteomes" id="UP000076842">
    <property type="component" value="Unassembled WGS sequence"/>
</dbReference>
<evidence type="ECO:0000256" key="3">
    <source>
        <dbReference type="ARBA" id="ARBA00022622"/>
    </source>
</evidence>
<evidence type="ECO:0000256" key="7">
    <source>
        <dbReference type="ARBA" id="ARBA00023288"/>
    </source>
</evidence>
<dbReference type="Pfam" id="PF20238">
    <property type="entry name" value="BIM1-like_dom"/>
    <property type="match status" value="1"/>
</dbReference>
<dbReference type="EMBL" id="KV424128">
    <property type="protein sequence ID" value="KZT51058.1"/>
    <property type="molecule type" value="Genomic_DNA"/>
</dbReference>
<evidence type="ECO:0000313" key="12">
    <source>
        <dbReference type="Proteomes" id="UP000076842"/>
    </source>
</evidence>
<keyword evidence="3" id="KW-0336">GPI-anchor</keyword>
<dbReference type="PANTHER" id="PTHR34992:SF11">
    <property type="entry name" value="COPPER ACQUISITION FACTOR BIM1-LIKE DOMAIN-CONTAINING PROTEIN"/>
    <property type="match status" value="1"/>
</dbReference>
<evidence type="ECO:0000256" key="4">
    <source>
        <dbReference type="ARBA" id="ARBA00022729"/>
    </source>
</evidence>
<dbReference type="CDD" id="cd21176">
    <property type="entry name" value="LPMO_auxiliary-like"/>
    <property type="match status" value="1"/>
</dbReference>
<feature type="region of interest" description="Disordered" evidence="8">
    <location>
        <begin position="163"/>
        <end position="184"/>
    </location>
</feature>
<evidence type="ECO:0000256" key="9">
    <source>
        <dbReference type="SAM" id="SignalP"/>
    </source>
</evidence>
<dbReference type="OrthoDB" id="2146436at2759"/>
<dbReference type="InParanoid" id="A0A165CMN8"/>
<keyword evidence="12" id="KW-1185">Reference proteome</keyword>
<keyword evidence="6" id="KW-0325">Glycoprotein</keyword>
<gene>
    <name evidence="11" type="ORF">CALCODRAFT_153599</name>
</gene>
<comment type="subcellular location">
    <subcellularLocation>
        <location evidence="1">Cell membrane</location>
        <topology evidence="1">Lipid-anchor</topology>
        <topology evidence="1">GPI-anchor</topology>
    </subcellularLocation>
</comment>
<dbReference type="AlphaFoldDB" id="A0A165CMN8"/>
<dbReference type="GO" id="GO:0098552">
    <property type="term" value="C:side of membrane"/>
    <property type="evidence" value="ECO:0007669"/>
    <property type="project" value="UniProtKB-KW"/>
</dbReference>
<dbReference type="InterPro" id="IPR046936">
    <property type="entry name" value="BIM1-like"/>
</dbReference>
<feature type="domain" description="Copper acquisition factor BIM1-like" evidence="10">
    <location>
        <begin position="16"/>
        <end position="164"/>
    </location>
</feature>
<name>A0A165CMN8_9BASI</name>
<keyword evidence="7" id="KW-0449">Lipoprotein</keyword>
<evidence type="ECO:0000259" key="10">
    <source>
        <dbReference type="Pfam" id="PF20238"/>
    </source>
</evidence>
<keyword evidence="5" id="KW-0472">Membrane</keyword>
<evidence type="ECO:0000256" key="8">
    <source>
        <dbReference type="SAM" id="MobiDB-lite"/>
    </source>
</evidence>
<sequence length="210" mass="21514">MLSSLLVALAAAAAASAHFTLNYPQTRGFDEDLEPQFCGGFPQAQNRTPFPLGPAVIDITSHHPSAVIGAVISFDQNPLNFSEFNMTASGQPLPFLEPYFTISYQGEACFPVDVLASIPGVANGTNATIQVYFNGGDGELYQCSDVVLLTNYTVPSGTTCFNGTSPTGSSSTSPSSSPTTTPASGAVPQSVIAAGALGMVVSVAALALAL</sequence>
<feature type="signal peptide" evidence="9">
    <location>
        <begin position="1"/>
        <end position="17"/>
    </location>
</feature>
<keyword evidence="2" id="KW-1003">Cell membrane</keyword>
<accession>A0A165CMN8</accession>
<evidence type="ECO:0000256" key="2">
    <source>
        <dbReference type="ARBA" id="ARBA00022475"/>
    </source>
</evidence>
<protein>
    <recommendedName>
        <fullName evidence="10">Copper acquisition factor BIM1-like domain-containing protein</fullName>
    </recommendedName>
</protein>
<evidence type="ECO:0000313" key="11">
    <source>
        <dbReference type="EMBL" id="KZT51058.1"/>
    </source>
</evidence>
<feature type="chain" id="PRO_5007856078" description="Copper acquisition factor BIM1-like domain-containing protein" evidence="9">
    <location>
        <begin position="18"/>
        <end position="210"/>
    </location>
</feature>
<evidence type="ECO:0000256" key="6">
    <source>
        <dbReference type="ARBA" id="ARBA00023180"/>
    </source>
</evidence>
<dbReference type="PANTHER" id="PTHR34992">
    <property type="entry name" value="HYPHAL ANASTAMOSIS-7 PROTEIN"/>
    <property type="match status" value="1"/>
</dbReference>
<keyword evidence="4 9" id="KW-0732">Signal</keyword>
<reference evidence="11 12" key="1">
    <citation type="journal article" date="2016" name="Mol. Biol. Evol.">
        <title>Comparative Genomics of Early-Diverging Mushroom-Forming Fungi Provides Insights into the Origins of Lignocellulose Decay Capabilities.</title>
        <authorList>
            <person name="Nagy L.G."/>
            <person name="Riley R."/>
            <person name="Tritt A."/>
            <person name="Adam C."/>
            <person name="Daum C."/>
            <person name="Floudas D."/>
            <person name="Sun H."/>
            <person name="Yadav J.S."/>
            <person name="Pangilinan J."/>
            <person name="Larsson K.H."/>
            <person name="Matsuura K."/>
            <person name="Barry K."/>
            <person name="Labutti K."/>
            <person name="Kuo R."/>
            <person name="Ohm R.A."/>
            <person name="Bhattacharya S.S."/>
            <person name="Shirouzu T."/>
            <person name="Yoshinaga Y."/>
            <person name="Martin F.M."/>
            <person name="Grigoriev I.V."/>
            <person name="Hibbett D.S."/>
        </authorList>
    </citation>
    <scope>NUCLEOTIDE SEQUENCE [LARGE SCALE GENOMIC DNA]</scope>
    <source>
        <strain evidence="11 12">HHB12733</strain>
    </source>
</reference>
<proteinExistence type="predicted"/>